<feature type="chain" id="PRO_5047099826" description="Thiol:disulfide interchange protein" evidence="8">
    <location>
        <begin position="20"/>
        <end position="211"/>
    </location>
</feature>
<feature type="domain" description="Thioredoxin" evidence="9">
    <location>
        <begin position="7"/>
        <end position="148"/>
    </location>
</feature>
<evidence type="ECO:0000256" key="8">
    <source>
        <dbReference type="SAM" id="SignalP"/>
    </source>
</evidence>
<evidence type="ECO:0000259" key="9">
    <source>
        <dbReference type="PROSITE" id="PS51352"/>
    </source>
</evidence>
<evidence type="ECO:0000256" key="4">
    <source>
        <dbReference type="ARBA" id="ARBA00022764"/>
    </source>
</evidence>
<dbReference type="InterPro" id="IPR036249">
    <property type="entry name" value="Thioredoxin-like_sf"/>
</dbReference>
<protein>
    <recommendedName>
        <fullName evidence="7">Thiol:disulfide interchange protein</fullName>
    </recommendedName>
</protein>
<evidence type="ECO:0000256" key="3">
    <source>
        <dbReference type="ARBA" id="ARBA00022729"/>
    </source>
</evidence>
<comment type="similarity">
    <text evidence="2">Belongs to the thioredoxin family. DsbA subfamily.</text>
</comment>
<sequence>MKKLLCLIAVMLFTPLSFAETYSDGVHYQTLETPRTESKQVLEFFSYYCPHCYNFEPVVQALKATLPEDASFIRAPVPFIGADMGPELQKAYALALTLAAEDNITPALFNVIHQQRNAPRDRDAVRQLFVEQGIDATTFDNNIDSVPVLNQVMQFNTWQQTYAINSVPSFIINGKYKIIVTSVKTQAEFIALVNHVLTLPAQDTANANTED</sequence>
<keyword evidence="6" id="KW-0676">Redox-active center</keyword>
<dbReference type="Proteomes" id="UP001231109">
    <property type="component" value="Unassembled WGS sequence"/>
</dbReference>
<reference evidence="10 11" key="1">
    <citation type="submission" date="2022-11" db="EMBL/GenBank/DDBJ databases">
        <title>Viruses from the air-sea interface of a natural surface slick.</title>
        <authorList>
            <person name="Rahlff J."/>
            <person name="Holmfeldt K."/>
        </authorList>
    </citation>
    <scope>NUCLEOTIDE SEQUENCE [LARGE SCALE GENOMIC DNA]</scope>
    <source>
        <strain evidence="10 11">SMS4</strain>
    </source>
</reference>
<organism evidence="10 11">
    <name type="scientific">Rheinheimera baltica</name>
    <dbReference type="NCBI Taxonomy" id="67576"/>
    <lineage>
        <taxon>Bacteria</taxon>
        <taxon>Pseudomonadati</taxon>
        <taxon>Pseudomonadota</taxon>
        <taxon>Gammaproteobacteria</taxon>
        <taxon>Chromatiales</taxon>
        <taxon>Chromatiaceae</taxon>
        <taxon>Rheinheimera</taxon>
    </lineage>
</organism>
<keyword evidence="3 8" id="KW-0732">Signal</keyword>
<dbReference type="PROSITE" id="PS00194">
    <property type="entry name" value="THIOREDOXIN_1"/>
    <property type="match status" value="1"/>
</dbReference>
<evidence type="ECO:0000256" key="6">
    <source>
        <dbReference type="ARBA" id="ARBA00023284"/>
    </source>
</evidence>
<dbReference type="CDD" id="cd03019">
    <property type="entry name" value="DsbA_DsbA"/>
    <property type="match status" value="1"/>
</dbReference>
<accession>A0ABT9HTY9</accession>
<evidence type="ECO:0000256" key="5">
    <source>
        <dbReference type="ARBA" id="ARBA00023157"/>
    </source>
</evidence>
<name>A0ABT9HTY9_9GAMM</name>
<comment type="subcellular location">
    <subcellularLocation>
        <location evidence="1 7">Periplasm</location>
    </subcellularLocation>
</comment>
<comment type="caution">
    <text evidence="10">The sequence shown here is derived from an EMBL/GenBank/DDBJ whole genome shotgun (WGS) entry which is preliminary data.</text>
</comment>
<evidence type="ECO:0000313" key="10">
    <source>
        <dbReference type="EMBL" id="MDP5134586.1"/>
    </source>
</evidence>
<dbReference type="PANTHER" id="PTHR35891:SF2">
    <property type="entry name" value="THIOL:DISULFIDE INTERCHANGE PROTEIN DSBA"/>
    <property type="match status" value="1"/>
</dbReference>
<dbReference type="InterPro" id="IPR050824">
    <property type="entry name" value="Thiol_disulfide_DsbA"/>
</dbReference>
<dbReference type="Pfam" id="PF01323">
    <property type="entry name" value="DSBA"/>
    <property type="match status" value="1"/>
</dbReference>
<evidence type="ECO:0000256" key="2">
    <source>
        <dbReference type="ARBA" id="ARBA00005791"/>
    </source>
</evidence>
<dbReference type="Gene3D" id="3.40.30.10">
    <property type="entry name" value="Glutaredoxin"/>
    <property type="match status" value="1"/>
</dbReference>
<evidence type="ECO:0000256" key="7">
    <source>
        <dbReference type="PIRNR" id="PIRNR001488"/>
    </source>
</evidence>
<dbReference type="InterPro" id="IPR023205">
    <property type="entry name" value="DsbA/DsbL"/>
</dbReference>
<keyword evidence="4 7" id="KW-0574">Periplasm</keyword>
<gene>
    <name evidence="10" type="ORF">ORJ04_01310</name>
</gene>
<dbReference type="InterPro" id="IPR017937">
    <property type="entry name" value="Thioredoxin_CS"/>
</dbReference>
<proteinExistence type="inferred from homology"/>
<dbReference type="PROSITE" id="PS51352">
    <property type="entry name" value="THIOREDOXIN_2"/>
    <property type="match status" value="1"/>
</dbReference>
<dbReference type="RefSeq" id="WP_305973240.1">
    <property type="nucleotide sequence ID" value="NZ_JAPJDZ010000002.1"/>
</dbReference>
<dbReference type="EMBL" id="JAPJDZ010000002">
    <property type="protein sequence ID" value="MDP5134586.1"/>
    <property type="molecule type" value="Genomic_DNA"/>
</dbReference>
<dbReference type="PIRSF" id="PIRSF001488">
    <property type="entry name" value="Tdi_protein"/>
    <property type="match status" value="1"/>
</dbReference>
<dbReference type="InterPro" id="IPR013766">
    <property type="entry name" value="Thioredoxin_domain"/>
</dbReference>
<dbReference type="SUPFAM" id="SSF52833">
    <property type="entry name" value="Thioredoxin-like"/>
    <property type="match status" value="1"/>
</dbReference>
<evidence type="ECO:0000313" key="11">
    <source>
        <dbReference type="Proteomes" id="UP001231109"/>
    </source>
</evidence>
<feature type="signal peptide" evidence="8">
    <location>
        <begin position="1"/>
        <end position="19"/>
    </location>
</feature>
<evidence type="ECO:0000256" key="1">
    <source>
        <dbReference type="ARBA" id="ARBA00004418"/>
    </source>
</evidence>
<dbReference type="InterPro" id="IPR001853">
    <property type="entry name" value="DSBA-like_thioredoxin_dom"/>
</dbReference>
<dbReference type="PANTHER" id="PTHR35891">
    <property type="entry name" value="THIOL:DISULFIDE INTERCHANGE PROTEIN DSBA"/>
    <property type="match status" value="1"/>
</dbReference>
<keyword evidence="11" id="KW-1185">Reference proteome</keyword>
<keyword evidence="5 7" id="KW-1015">Disulfide bond</keyword>